<evidence type="ECO:0000313" key="1">
    <source>
        <dbReference type="Proteomes" id="UP000887579"/>
    </source>
</evidence>
<dbReference type="WBParaSite" id="ES5_v2.g22872.t1">
    <property type="protein sequence ID" value="ES5_v2.g22872.t1"/>
    <property type="gene ID" value="ES5_v2.g22872"/>
</dbReference>
<protein>
    <submittedName>
        <fullName evidence="2">Heat shock protein 70</fullName>
    </submittedName>
</protein>
<evidence type="ECO:0000313" key="2">
    <source>
        <dbReference type="WBParaSite" id="ES5_v2.g22872.t1"/>
    </source>
</evidence>
<proteinExistence type="predicted"/>
<organism evidence="1 2">
    <name type="scientific">Panagrolaimus sp. ES5</name>
    <dbReference type="NCBI Taxonomy" id="591445"/>
    <lineage>
        <taxon>Eukaryota</taxon>
        <taxon>Metazoa</taxon>
        <taxon>Ecdysozoa</taxon>
        <taxon>Nematoda</taxon>
        <taxon>Chromadorea</taxon>
        <taxon>Rhabditida</taxon>
        <taxon>Tylenchina</taxon>
        <taxon>Panagrolaimomorpha</taxon>
        <taxon>Panagrolaimoidea</taxon>
        <taxon>Panagrolaimidae</taxon>
        <taxon>Panagrolaimus</taxon>
    </lineage>
</organism>
<accession>A0AC34G061</accession>
<sequence>MKAANFAGWSEAVLLPESVAAAFAYFIDRPISQDSDVLLFDLGGGTLDVCIFKVQYDKIQVMSNTGDSKFGGRDFD</sequence>
<name>A0AC34G061_9BILA</name>
<dbReference type="Proteomes" id="UP000887579">
    <property type="component" value="Unplaced"/>
</dbReference>
<reference evidence="2" key="1">
    <citation type="submission" date="2022-11" db="UniProtKB">
        <authorList>
            <consortium name="WormBaseParasite"/>
        </authorList>
    </citation>
    <scope>IDENTIFICATION</scope>
</reference>